<dbReference type="AlphaFoldDB" id="A0AAP0CUC7"/>
<dbReference type="EMBL" id="JBCNJP010000020">
    <property type="protein sequence ID" value="KAK9060412.1"/>
    <property type="molecule type" value="Genomic_DNA"/>
</dbReference>
<evidence type="ECO:0000313" key="3">
    <source>
        <dbReference type="Proteomes" id="UP001408789"/>
    </source>
</evidence>
<comment type="caution">
    <text evidence="2">The sequence shown here is derived from an EMBL/GenBank/DDBJ whole genome shotgun (WGS) entry which is preliminary data.</text>
</comment>
<sequence>MLLKFLRCRNHTIPANPNPNVAGEKPLILQIIHAGGRVERYYMAFPARWIMDKYPNFVLAQAGDIPAAVGLRRPAGGDARSGTEVLRCSDSVGEKTPPEIAETDG</sequence>
<proteinExistence type="predicted"/>
<gene>
    <name evidence="2" type="ORF">SSX86_021116</name>
</gene>
<evidence type="ECO:0000256" key="1">
    <source>
        <dbReference type="SAM" id="MobiDB-lite"/>
    </source>
</evidence>
<evidence type="ECO:0000313" key="2">
    <source>
        <dbReference type="EMBL" id="KAK9060412.1"/>
    </source>
</evidence>
<dbReference type="Proteomes" id="UP001408789">
    <property type="component" value="Unassembled WGS sequence"/>
</dbReference>
<feature type="region of interest" description="Disordered" evidence="1">
    <location>
        <begin position="74"/>
        <end position="105"/>
    </location>
</feature>
<accession>A0AAP0CUC7</accession>
<name>A0AAP0CUC7_9ASTR</name>
<organism evidence="2 3">
    <name type="scientific">Deinandra increscens subsp. villosa</name>
    <dbReference type="NCBI Taxonomy" id="3103831"/>
    <lineage>
        <taxon>Eukaryota</taxon>
        <taxon>Viridiplantae</taxon>
        <taxon>Streptophyta</taxon>
        <taxon>Embryophyta</taxon>
        <taxon>Tracheophyta</taxon>
        <taxon>Spermatophyta</taxon>
        <taxon>Magnoliopsida</taxon>
        <taxon>eudicotyledons</taxon>
        <taxon>Gunneridae</taxon>
        <taxon>Pentapetalae</taxon>
        <taxon>asterids</taxon>
        <taxon>campanulids</taxon>
        <taxon>Asterales</taxon>
        <taxon>Asteraceae</taxon>
        <taxon>Asteroideae</taxon>
        <taxon>Heliantheae alliance</taxon>
        <taxon>Madieae</taxon>
        <taxon>Madiinae</taxon>
        <taxon>Deinandra</taxon>
    </lineage>
</organism>
<protein>
    <submittedName>
        <fullName evidence="2">Uncharacterized protein</fullName>
    </submittedName>
</protein>
<reference evidence="2 3" key="1">
    <citation type="submission" date="2024-04" db="EMBL/GenBank/DDBJ databases">
        <title>The reference genome of an endangered Asteraceae, Deinandra increscens subsp. villosa, native to the Central Coast of California.</title>
        <authorList>
            <person name="Guilliams M."/>
            <person name="Hasenstab-Lehman K."/>
            <person name="Meyer R."/>
            <person name="Mcevoy S."/>
        </authorList>
    </citation>
    <scope>NUCLEOTIDE SEQUENCE [LARGE SCALE GENOMIC DNA]</scope>
    <source>
        <tissue evidence="2">Leaf</tissue>
    </source>
</reference>
<keyword evidence="3" id="KW-1185">Reference proteome</keyword>